<feature type="domain" description="GST C-terminal" evidence="10">
    <location>
        <begin position="85"/>
        <end position="215"/>
    </location>
</feature>
<dbReference type="CDD" id="cd03181">
    <property type="entry name" value="GST_C_EF1Bgamma_like"/>
    <property type="match status" value="1"/>
</dbReference>
<dbReference type="FunFam" id="3.30.70.1010:FF:000001">
    <property type="entry name" value="Elongation factor 1-gamma 1"/>
    <property type="match status" value="1"/>
</dbReference>
<dbReference type="CDD" id="cd03044">
    <property type="entry name" value="GST_N_EF1Bgamma"/>
    <property type="match status" value="1"/>
</dbReference>
<evidence type="ECO:0000256" key="1">
    <source>
        <dbReference type="ARBA" id="ARBA00022218"/>
    </source>
</evidence>
<sequence length="425" mass="48526">MASGNLYTIPDNFRTYKVLIAAQYGGGTVKVAPEFVFGETNKTPDFLKKFPQGKVPAFESTKGEYITESNAIAYFVSSNELRGKTDSDKAHVIQWLSYADNEVLPYISAYVFPYMGMLDHNKQTVANAKNELKNIFQQLNQYLLTRTYLVGEEITLADIVLACTLLNAYRYVLDPNFRKPYQNVNRWFTTVINQPKVKSVIGTARICEKEPEVPKGSEAGGKKEGKKKGGSGDQKEPQPKQEQKKPAQPEAELDETELALAAEPKSKDPFSVLPPGTFNMDDFKRAYSNQDTDKSIPYFWEKFDKENYSIWLGEYKYNDELKKVFMSCNLITGMFQRLDKMRKHAFASVCLFGKDDDSTISGIWIWRGHNLAFELSPDCQVDYESYTWTKLNADDASHKKMINEYLEWSCKDKAGRSFNQGKIFK</sequence>
<evidence type="ECO:0000256" key="5">
    <source>
        <dbReference type="PROSITE-ProRule" id="PRU00519"/>
    </source>
</evidence>
<evidence type="ECO:0000259" key="10">
    <source>
        <dbReference type="PROSITE" id="PS50405"/>
    </source>
</evidence>
<feature type="domain" description="GST N-terminal" evidence="9">
    <location>
        <begin position="2"/>
        <end position="84"/>
    </location>
</feature>
<dbReference type="InterPro" id="IPR004045">
    <property type="entry name" value="Glutathione_S-Trfase_N"/>
</dbReference>
<dbReference type="EMBL" id="GBGD01001568">
    <property type="protein sequence ID" value="JAC87321.1"/>
    <property type="molecule type" value="mRNA"/>
</dbReference>
<keyword evidence="2 5" id="KW-0251">Elongation factor</keyword>
<dbReference type="InterPro" id="IPR050802">
    <property type="entry name" value="EF-GSTs"/>
</dbReference>
<dbReference type="Gene3D" id="1.20.1050.10">
    <property type="match status" value="1"/>
</dbReference>
<dbReference type="SFLD" id="SFLDS00019">
    <property type="entry name" value="Glutathione_Transferase_(cytos"/>
    <property type="match status" value="1"/>
</dbReference>
<keyword evidence="6" id="KW-0175">Coiled coil</keyword>
<reference evidence="11" key="1">
    <citation type="journal article" date="2015" name="J. Med. Entomol.">
        <title>A Deep Insight Into the Sialotranscriptome of the Chagas Disease Vector, Panstrongylus megistus (Hemiptera: Heteroptera).</title>
        <authorList>
            <person name="Ribeiro J.M."/>
            <person name="Schwarz A."/>
            <person name="Francischetti I.M."/>
        </authorList>
    </citation>
    <scope>NUCLEOTIDE SEQUENCE</scope>
    <source>
        <tissue evidence="11">Salivary glands</tissue>
    </source>
</reference>
<dbReference type="FunFam" id="3.40.30.10:FF:000233">
    <property type="entry name" value="Elongation factor 1-gamma"/>
    <property type="match status" value="1"/>
</dbReference>
<organism evidence="11">
    <name type="scientific">Panstrongylus megistus</name>
    <dbReference type="NCBI Taxonomy" id="65343"/>
    <lineage>
        <taxon>Eukaryota</taxon>
        <taxon>Metazoa</taxon>
        <taxon>Ecdysozoa</taxon>
        <taxon>Arthropoda</taxon>
        <taxon>Hexapoda</taxon>
        <taxon>Insecta</taxon>
        <taxon>Pterygota</taxon>
        <taxon>Neoptera</taxon>
        <taxon>Paraneoptera</taxon>
        <taxon>Hemiptera</taxon>
        <taxon>Heteroptera</taxon>
        <taxon>Panheteroptera</taxon>
        <taxon>Cimicomorpha</taxon>
        <taxon>Reduviidae</taxon>
        <taxon>Triatominae</taxon>
        <taxon>Panstrongylus</taxon>
    </lineage>
</organism>
<dbReference type="AlphaFoldDB" id="A0A069DU77"/>
<evidence type="ECO:0000259" key="8">
    <source>
        <dbReference type="PROSITE" id="PS50040"/>
    </source>
</evidence>
<evidence type="ECO:0000256" key="6">
    <source>
        <dbReference type="SAM" id="Coils"/>
    </source>
</evidence>
<feature type="compositionally biased region" description="Basic and acidic residues" evidence="7">
    <location>
        <begin position="210"/>
        <end position="223"/>
    </location>
</feature>
<dbReference type="SMART" id="SM01183">
    <property type="entry name" value="EF1G"/>
    <property type="match status" value="1"/>
</dbReference>
<dbReference type="Pfam" id="PF02798">
    <property type="entry name" value="GST_N"/>
    <property type="match status" value="1"/>
</dbReference>
<dbReference type="SUPFAM" id="SSF52833">
    <property type="entry name" value="Thioredoxin-like"/>
    <property type="match status" value="1"/>
</dbReference>
<dbReference type="PANTHER" id="PTHR43986:SF1">
    <property type="entry name" value="ELONGATION FACTOR 1-GAMMA"/>
    <property type="match status" value="1"/>
</dbReference>
<evidence type="ECO:0000256" key="4">
    <source>
        <dbReference type="ARBA" id="ARBA00030426"/>
    </source>
</evidence>
<dbReference type="SUPFAM" id="SSF89942">
    <property type="entry name" value="eEF1-gamma domain"/>
    <property type="match status" value="1"/>
</dbReference>
<name>A0A069DU77_9HEMI</name>
<dbReference type="InterPro" id="IPR010987">
    <property type="entry name" value="Glutathione-S-Trfase_C-like"/>
</dbReference>
<dbReference type="InterPro" id="IPR036433">
    <property type="entry name" value="EF1B_G_C_sf"/>
</dbReference>
<feature type="coiled-coil region" evidence="6">
    <location>
        <begin position="118"/>
        <end position="145"/>
    </location>
</feature>
<dbReference type="PANTHER" id="PTHR43986">
    <property type="entry name" value="ELONGATION FACTOR 1-GAMMA"/>
    <property type="match status" value="1"/>
</dbReference>
<dbReference type="GO" id="GO:0005634">
    <property type="term" value="C:nucleus"/>
    <property type="evidence" value="ECO:0007669"/>
    <property type="project" value="TreeGrafter"/>
</dbReference>
<feature type="region of interest" description="Disordered" evidence="7">
    <location>
        <begin position="210"/>
        <end position="253"/>
    </location>
</feature>
<dbReference type="SFLD" id="SFLDG00358">
    <property type="entry name" value="Main_(cytGST)"/>
    <property type="match status" value="1"/>
</dbReference>
<evidence type="ECO:0000256" key="3">
    <source>
        <dbReference type="ARBA" id="ARBA00022917"/>
    </source>
</evidence>
<dbReference type="PROSITE" id="PS50040">
    <property type="entry name" value="EF1G_C"/>
    <property type="match status" value="1"/>
</dbReference>
<dbReference type="GO" id="GO:0005737">
    <property type="term" value="C:cytoplasm"/>
    <property type="evidence" value="ECO:0007669"/>
    <property type="project" value="TreeGrafter"/>
</dbReference>
<feature type="compositionally biased region" description="Basic and acidic residues" evidence="7">
    <location>
        <begin position="233"/>
        <end position="247"/>
    </location>
</feature>
<evidence type="ECO:0000313" key="11">
    <source>
        <dbReference type="EMBL" id="JAC87321.1"/>
    </source>
</evidence>
<dbReference type="InterPro" id="IPR004046">
    <property type="entry name" value="GST_C"/>
</dbReference>
<dbReference type="InterPro" id="IPR036282">
    <property type="entry name" value="Glutathione-S-Trfase_C_sf"/>
</dbReference>
<protein>
    <recommendedName>
        <fullName evidence="1">Elongation factor 1-gamma</fullName>
    </recommendedName>
    <alternativeName>
        <fullName evidence="4">eEF-1B gamma</fullName>
    </alternativeName>
</protein>
<dbReference type="SUPFAM" id="SSF47616">
    <property type="entry name" value="GST C-terminal domain-like"/>
    <property type="match status" value="1"/>
</dbReference>
<dbReference type="Gene3D" id="3.40.30.10">
    <property type="entry name" value="Glutaredoxin"/>
    <property type="match status" value="1"/>
</dbReference>
<dbReference type="InterPro" id="IPR036249">
    <property type="entry name" value="Thioredoxin-like_sf"/>
</dbReference>
<evidence type="ECO:0000256" key="7">
    <source>
        <dbReference type="SAM" id="MobiDB-lite"/>
    </source>
</evidence>
<dbReference type="PROSITE" id="PS50404">
    <property type="entry name" value="GST_NTER"/>
    <property type="match status" value="1"/>
</dbReference>
<feature type="domain" description="EF-1-gamma C-terminal" evidence="8">
    <location>
        <begin position="266"/>
        <end position="425"/>
    </location>
</feature>
<evidence type="ECO:0000259" key="9">
    <source>
        <dbReference type="PROSITE" id="PS50404"/>
    </source>
</evidence>
<keyword evidence="3 5" id="KW-0648">Protein biosynthesis</keyword>
<dbReference type="Gene3D" id="3.30.70.1010">
    <property type="entry name" value="Translation elongation factor EF1B, gamma chain, conserved domain"/>
    <property type="match status" value="1"/>
</dbReference>
<dbReference type="InterPro" id="IPR040079">
    <property type="entry name" value="Glutathione_S-Trfase"/>
</dbReference>
<dbReference type="Pfam" id="PF00647">
    <property type="entry name" value="EF1G"/>
    <property type="match status" value="1"/>
</dbReference>
<dbReference type="PROSITE" id="PS50405">
    <property type="entry name" value="GST_CTER"/>
    <property type="match status" value="1"/>
</dbReference>
<dbReference type="Pfam" id="PF00043">
    <property type="entry name" value="GST_C"/>
    <property type="match status" value="1"/>
</dbReference>
<accession>A0A069DU77</accession>
<evidence type="ECO:0000256" key="2">
    <source>
        <dbReference type="ARBA" id="ARBA00022768"/>
    </source>
</evidence>
<dbReference type="InterPro" id="IPR001662">
    <property type="entry name" value="EF1B_G_C"/>
</dbReference>
<proteinExistence type="evidence at transcript level"/>
<dbReference type="FunFam" id="1.20.1050.10:FF:000006">
    <property type="entry name" value="Elongation factor 1 gamma"/>
    <property type="match status" value="1"/>
</dbReference>
<dbReference type="GO" id="GO:0003746">
    <property type="term" value="F:translation elongation factor activity"/>
    <property type="evidence" value="ECO:0007669"/>
    <property type="project" value="UniProtKB-UniRule"/>
</dbReference>